<dbReference type="GO" id="GO:0009055">
    <property type="term" value="F:electron transfer activity"/>
    <property type="evidence" value="ECO:0007669"/>
    <property type="project" value="InterPro"/>
</dbReference>
<evidence type="ECO:0000256" key="2">
    <source>
        <dbReference type="ARBA" id="ARBA00022574"/>
    </source>
</evidence>
<dbReference type="GO" id="GO:0046872">
    <property type="term" value="F:metal ion binding"/>
    <property type="evidence" value="ECO:0007669"/>
    <property type="project" value="UniProtKB-KW"/>
</dbReference>
<evidence type="ECO:0000256" key="6">
    <source>
        <dbReference type="ARBA" id="ARBA00022982"/>
    </source>
</evidence>
<dbReference type="PANTHER" id="PTHR22847:SF637">
    <property type="entry name" value="WD REPEAT DOMAIN 5B"/>
    <property type="match status" value="1"/>
</dbReference>
<evidence type="ECO:0000256" key="7">
    <source>
        <dbReference type="ARBA" id="ARBA00023004"/>
    </source>
</evidence>
<protein>
    <submittedName>
        <fullName evidence="11">C-type cytochrome</fullName>
    </submittedName>
</protein>
<keyword evidence="5" id="KW-0677">Repeat</keyword>
<evidence type="ECO:0000256" key="5">
    <source>
        <dbReference type="ARBA" id="ARBA00022737"/>
    </source>
</evidence>
<evidence type="ECO:0000259" key="10">
    <source>
        <dbReference type="PROSITE" id="PS51007"/>
    </source>
</evidence>
<evidence type="ECO:0000256" key="4">
    <source>
        <dbReference type="ARBA" id="ARBA00022723"/>
    </source>
</evidence>
<proteinExistence type="predicted"/>
<dbReference type="PRINTS" id="PR00604">
    <property type="entry name" value="CYTCHRMECIAB"/>
</dbReference>
<dbReference type="Proteomes" id="UP000466730">
    <property type="component" value="Unassembled WGS sequence"/>
</dbReference>
<keyword evidence="7 9" id="KW-0408">Iron</keyword>
<comment type="caution">
    <text evidence="11">The sequence shown here is derived from an EMBL/GenBank/DDBJ whole genome shotgun (WGS) entry which is preliminary data.</text>
</comment>
<dbReference type="SUPFAM" id="SSF46626">
    <property type="entry name" value="Cytochrome c"/>
    <property type="match status" value="1"/>
</dbReference>
<evidence type="ECO:0000256" key="1">
    <source>
        <dbReference type="ARBA" id="ARBA00022448"/>
    </source>
</evidence>
<reference evidence="11 12" key="1">
    <citation type="submission" date="2019-11" db="EMBL/GenBank/DDBJ databases">
        <title>Draft Whole-Genome sequence of the marine photosynthetic bacterium Rhodovulum strictum DSM 11289.</title>
        <authorList>
            <person name="Kyndt J.A."/>
            <person name="Meyer T.E."/>
        </authorList>
    </citation>
    <scope>NUCLEOTIDE SEQUENCE [LARGE SCALE GENOMIC DNA]</scope>
    <source>
        <strain evidence="11 12">DSM 11289</strain>
    </source>
</reference>
<evidence type="ECO:0000256" key="3">
    <source>
        <dbReference type="ARBA" id="ARBA00022617"/>
    </source>
</evidence>
<dbReference type="PANTHER" id="PTHR22847">
    <property type="entry name" value="WD40 REPEAT PROTEIN"/>
    <property type="match status" value="1"/>
</dbReference>
<keyword evidence="1" id="KW-0813">Transport</keyword>
<evidence type="ECO:0000256" key="9">
    <source>
        <dbReference type="PROSITE-ProRule" id="PRU00433"/>
    </source>
</evidence>
<dbReference type="Gene3D" id="1.10.760.10">
    <property type="entry name" value="Cytochrome c-like domain"/>
    <property type="match status" value="1"/>
</dbReference>
<keyword evidence="4 9" id="KW-0479">Metal-binding</keyword>
<accession>A0A844BPS6</accession>
<evidence type="ECO:0000313" key="11">
    <source>
        <dbReference type="EMBL" id="MRH21977.1"/>
    </source>
</evidence>
<keyword evidence="6" id="KW-0249">Electron transport</keyword>
<dbReference type="SUPFAM" id="SSF50978">
    <property type="entry name" value="WD40 repeat-like"/>
    <property type="match status" value="1"/>
</dbReference>
<evidence type="ECO:0000313" key="12">
    <source>
        <dbReference type="Proteomes" id="UP000466730"/>
    </source>
</evidence>
<dbReference type="InterPro" id="IPR036909">
    <property type="entry name" value="Cyt_c-like_dom_sf"/>
</dbReference>
<evidence type="ECO:0000256" key="8">
    <source>
        <dbReference type="PROSITE-ProRule" id="PRU00221"/>
    </source>
</evidence>
<dbReference type="InterPro" id="IPR001680">
    <property type="entry name" value="WD40_rpt"/>
</dbReference>
<dbReference type="Gene3D" id="2.130.10.10">
    <property type="entry name" value="YVTN repeat-like/Quinoprotein amine dehydrogenase"/>
    <property type="match status" value="2"/>
</dbReference>
<dbReference type="InterPro" id="IPR036322">
    <property type="entry name" value="WD40_repeat_dom_sf"/>
</dbReference>
<keyword evidence="3 9" id="KW-0349">Heme</keyword>
<sequence length="403" mass="41503">MALGLSAEAQDLGGHGGPVGALAAAGALVLSGSFDTRAILWDAPEATARRVLRFHDGAVTATAILPDGALATGGQDGRVAIWAATGTEPRLTGTPHRAPVGALAVTPDGGTLLAAGWDGQVQRIELATGAITLDPAHRDRIAGLGVLADGRIVTVGSDLRLTLRAPDLTLLAAADLPDLPNGLAIAGEAVAVVFADGALRSFTPEGALRPERFLTDRPLVAVAASADTVAAAAVDGTVWVLDLPDLGVRHRIEPGQGPVWALALSGETLLTGGADGMIRRWSLASGAPLGTGAAAPAEQFDDGSRGAEIWRACAVCHSLTPEGGNRAGPSLHGIFGRRIASLPGYDFSPALRAMHLTWTPETVAALFERGPESYTPGSRMPEQRLSDPEDRRALTDFLARMTR</sequence>
<dbReference type="InterPro" id="IPR002327">
    <property type="entry name" value="Cyt_c_1A/1B"/>
</dbReference>
<feature type="domain" description="Cytochrome c" evidence="10">
    <location>
        <begin position="301"/>
        <end position="402"/>
    </location>
</feature>
<dbReference type="InterPro" id="IPR009056">
    <property type="entry name" value="Cyt_c-like_dom"/>
</dbReference>
<dbReference type="Pfam" id="PF00400">
    <property type="entry name" value="WD40"/>
    <property type="match status" value="3"/>
</dbReference>
<dbReference type="AlphaFoldDB" id="A0A844BPS6"/>
<gene>
    <name evidence="11" type="ORF">GH815_13335</name>
</gene>
<dbReference type="OrthoDB" id="9805828at2"/>
<dbReference type="InterPro" id="IPR015943">
    <property type="entry name" value="WD40/YVTN_repeat-like_dom_sf"/>
</dbReference>
<feature type="repeat" description="WD" evidence="8">
    <location>
        <begin position="265"/>
        <end position="291"/>
    </location>
</feature>
<name>A0A844BPS6_9RHOB</name>
<dbReference type="PROSITE" id="PS51007">
    <property type="entry name" value="CYTC"/>
    <property type="match status" value="1"/>
</dbReference>
<feature type="repeat" description="WD" evidence="8">
    <location>
        <begin position="52"/>
        <end position="82"/>
    </location>
</feature>
<keyword evidence="2 8" id="KW-0853">WD repeat</keyword>
<dbReference type="EMBL" id="WJPO01000022">
    <property type="protein sequence ID" value="MRH21977.1"/>
    <property type="molecule type" value="Genomic_DNA"/>
</dbReference>
<dbReference type="GO" id="GO:0020037">
    <property type="term" value="F:heme binding"/>
    <property type="evidence" value="ECO:0007669"/>
    <property type="project" value="InterPro"/>
</dbReference>
<organism evidence="11 12">
    <name type="scientific">Rhodovulum strictum</name>
    <dbReference type="NCBI Taxonomy" id="58314"/>
    <lineage>
        <taxon>Bacteria</taxon>
        <taxon>Pseudomonadati</taxon>
        <taxon>Pseudomonadota</taxon>
        <taxon>Alphaproteobacteria</taxon>
        <taxon>Rhodobacterales</taxon>
        <taxon>Paracoccaceae</taxon>
        <taxon>Rhodovulum</taxon>
    </lineage>
</organism>
<dbReference type="SMART" id="SM00320">
    <property type="entry name" value="WD40"/>
    <property type="match status" value="5"/>
</dbReference>
<dbReference type="PROSITE" id="PS50082">
    <property type="entry name" value="WD_REPEATS_2"/>
    <property type="match status" value="2"/>
</dbReference>
<keyword evidence="12" id="KW-1185">Reference proteome</keyword>